<evidence type="ECO:0000256" key="5">
    <source>
        <dbReference type="ARBA" id="ARBA00011881"/>
    </source>
</evidence>
<keyword evidence="7 11" id="KW-0274">FAD</keyword>
<dbReference type="Gene3D" id="1.10.540.10">
    <property type="entry name" value="Acyl-CoA dehydrogenase/oxidase, N-terminal domain"/>
    <property type="match status" value="1"/>
</dbReference>
<evidence type="ECO:0000313" key="15">
    <source>
        <dbReference type="EMBL" id="RZM85204.1"/>
    </source>
</evidence>
<keyword evidence="10" id="KW-0443">Lipid metabolism</keyword>
<dbReference type="InterPro" id="IPR009075">
    <property type="entry name" value="AcylCo_DH/oxidase_C"/>
</dbReference>
<reference evidence="15 16" key="1">
    <citation type="submission" date="2018-01" db="EMBL/GenBank/DDBJ databases">
        <title>Co-occurrence of chitin degradation, pigmentation and bioactivity in marine Pseudoalteromonas.</title>
        <authorList>
            <person name="Paulsen S."/>
            <person name="Gram L."/>
            <person name="Machado H."/>
        </authorList>
    </citation>
    <scope>NUCLEOTIDE SEQUENCE [LARGE SCALE GENOMIC DNA]</scope>
    <source>
        <strain evidence="15 16">S1946</strain>
    </source>
</reference>
<protein>
    <submittedName>
        <fullName evidence="15">Acyl-CoA dehydrogenase</fullName>
    </submittedName>
</protein>
<evidence type="ECO:0000313" key="16">
    <source>
        <dbReference type="Proteomes" id="UP000292345"/>
    </source>
</evidence>
<evidence type="ECO:0000259" key="12">
    <source>
        <dbReference type="Pfam" id="PF00441"/>
    </source>
</evidence>
<dbReference type="EMBL" id="PPUZ01000002">
    <property type="protein sequence ID" value="RZM85204.1"/>
    <property type="molecule type" value="Genomic_DNA"/>
</dbReference>
<comment type="subunit">
    <text evidence="5">Homotetramer.</text>
</comment>
<evidence type="ECO:0000256" key="1">
    <source>
        <dbReference type="ARBA" id="ARBA00001974"/>
    </source>
</evidence>
<sequence length="388" mass="41710">MSNKFSLKATSETLRAFSETYVRPNVLARDKAQKLDIDILEQLASAGLLGLEVPEPYFTRDDNCLFDSALPFSGSVLTIQEISRVDPGVSVYLHVHNILFNKLLLQFGSEEQKHQWLPKVATDVTGAFAVTEPQAGSDLSLMTTSATKVEGGYEISGEKTWITNAKEAGVMVLIANVAQSCGREVATAFLLDTNLPGVTIGERLSKMSVRASSTCPVVLNKVFVSDSAVLGTPNQGVDIANYGLCVGRIGIAAQMLGLSEGALELATNYSNERHAFKDKIVNFQGVAFPLAQLSAEISVLKPFIYQAAKKIELGYSATQVMDDANKAKLLASQLAERASSCAVETLGGNGVAEQYAVEKLYRDAKVGKIYEGTVNILLRSIASRALCN</sequence>
<dbReference type="Pfam" id="PF00441">
    <property type="entry name" value="Acyl-CoA_dh_1"/>
    <property type="match status" value="1"/>
</dbReference>
<dbReference type="Pfam" id="PF02771">
    <property type="entry name" value="Acyl-CoA_dh_N"/>
    <property type="match status" value="1"/>
</dbReference>
<dbReference type="RefSeq" id="WP_125716310.1">
    <property type="nucleotide sequence ID" value="NZ_PPUZ01000002.1"/>
</dbReference>
<dbReference type="InterPro" id="IPR006091">
    <property type="entry name" value="Acyl-CoA_Oxase/DH_mid-dom"/>
</dbReference>
<evidence type="ECO:0000256" key="11">
    <source>
        <dbReference type="RuleBase" id="RU362125"/>
    </source>
</evidence>
<dbReference type="Proteomes" id="UP000292345">
    <property type="component" value="Unassembled WGS sequence"/>
</dbReference>
<dbReference type="GO" id="GO:0003995">
    <property type="term" value="F:acyl-CoA dehydrogenase activity"/>
    <property type="evidence" value="ECO:0007669"/>
    <property type="project" value="TreeGrafter"/>
</dbReference>
<feature type="domain" description="Acyl-CoA dehydrogenase/oxidase N-terminal" evidence="14">
    <location>
        <begin position="9"/>
        <end position="122"/>
    </location>
</feature>
<comment type="cofactor">
    <cofactor evidence="1 11">
        <name>FAD</name>
        <dbReference type="ChEBI" id="CHEBI:57692"/>
    </cofactor>
</comment>
<comment type="pathway">
    <text evidence="2">Amino-acid degradation.</text>
</comment>
<keyword evidence="8" id="KW-0276">Fatty acid metabolism</keyword>
<proteinExistence type="inferred from homology"/>
<evidence type="ECO:0000256" key="9">
    <source>
        <dbReference type="ARBA" id="ARBA00023002"/>
    </source>
</evidence>
<dbReference type="InterPro" id="IPR046373">
    <property type="entry name" value="Acyl-CoA_Oxase/DH_mid-dom_sf"/>
</dbReference>
<evidence type="ECO:0000256" key="6">
    <source>
        <dbReference type="ARBA" id="ARBA00022630"/>
    </source>
</evidence>
<name>A0A4V2E470_9GAMM</name>
<dbReference type="InterPro" id="IPR009100">
    <property type="entry name" value="AcylCoA_DH/oxidase_NM_dom_sf"/>
</dbReference>
<comment type="similarity">
    <text evidence="4 11">Belongs to the acyl-CoA dehydrogenase family.</text>
</comment>
<evidence type="ECO:0000259" key="13">
    <source>
        <dbReference type="Pfam" id="PF02770"/>
    </source>
</evidence>
<evidence type="ECO:0000259" key="14">
    <source>
        <dbReference type="Pfam" id="PF02771"/>
    </source>
</evidence>
<dbReference type="Gene3D" id="2.40.110.10">
    <property type="entry name" value="Butyryl-CoA Dehydrogenase, subunit A, domain 2"/>
    <property type="match status" value="1"/>
</dbReference>
<comment type="caution">
    <text evidence="15">The sequence shown here is derived from an EMBL/GenBank/DDBJ whole genome shotgun (WGS) entry which is preliminary data.</text>
</comment>
<gene>
    <name evidence="15" type="ORF">C3B51_00710</name>
</gene>
<feature type="domain" description="Acyl-CoA oxidase/dehydrogenase middle" evidence="13">
    <location>
        <begin position="127"/>
        <end position="222"/>
    </location>
</feature>
<evidence type="ECO:0000256" key="2">
    <source>
        <dbReference type="ARBA" id="ARBA00005023"/>
    </source>
</evidence>
<evidence type="ECO:0000256" key="3">
    <source>
        <dbReference type="ARBA" id="ARBA00005198"/>
    </source>
</evidence>
<evidence type="ECO:0000256" key="4">
    <source>
        <dbReference type="ARBA" id="ARBA00009347"/>
    </source>
</evidence>
<keyword evidence="6 11" id="KW-0285">Flavoprotein</keyword>
<dbReference type="InterPro" id="IPR013786">
    <property type="entry name" value="AcylCoA_DH/ox_N"/>
</dbReference>
<dbReference type="SUPFAM" id="SSF56645">
    <property type="entry name" value="Acyl-CoA dehydrogenase NM domain-like"/>
    <property type="match status" value="1"/>
</dbReference>
<dbReference type="GO" id="GO:0050660">
    <property type="term" value="F:flavin adenine dinucleotide binding"/>
    <property type="evidence" value="ECO:0007669"/>
    <property type="project" value="InterPro"/>
</dbReference>
<feature type="domain" description="Acyl-CoA dehydrogenase/oxidase C-terminal" evidence="12">
    <location>
        <begin position="234"/>
        <end position="385"/>
    </location>
</feature>
<evidence type="ECO:0000256" key="10">
    <source>
        <dbReference type="ARBA" id="ARBA00023098"/>
    </source>
</evidence>
<evidence type="ECO:0000256" key="7">
    <source>
        <dbReference type="ARBA" id="ARBA00022827"/>
    </source>
</evidence>
<dbReference type="PANTHER" id="PTHR43884">
    <property type="entry name" value="ACYL-COA DEHYDROGENASE"/>
    <property type="match status" value="1"/>
</dbReference>
<dbReference type="PANTHER" id="PTHR43884:SF1">
    <property type="entry name" value="SHORT_BRANCHED CHAIN SPECIFIC ACYL-COA DEHYDROGENASE, MITOCHONDRIAL"/>
    <property type="match status" value="1"/>
</dbReference>
<evidence type="ECO:0000256" key="8">
    <source>
        <dbReference type="ARBA" id="ARBA00022832"/>
    </source>
</evidence>
<dbReference type="Gene3D" id="1.20.140.10">
    <property type="entry name" value="Butyryl-CoA Dehydrogenase, subunit A, domain 3"/>
    <property type="match status" value="1"/>
</dbReference>
<dbReference type="InterPro" id="IPR037069">
    <property type="entry name" value="AcylCoA_DH/ox_N_sf"/>
</dbReference>
<dbReference type="SUPFAM" id="SSF47203">
    <property type="entry name" value="Acyl-CoA dehydrogenase C-terminal domain-like"/>
    <property type="match status" value="1"/>
</dbReference>
<dbReference type="AlphaFoldDB" id="A0A4V2E470"/>
<accession>A0A4V2E470</accession>
<keyword evidence="9 11" id="KW-0560">Oxidoreductase</keyword>
<comment type="pathway">
    <text evidence="3">Lipid metabolism; mitochondrial fatty acid beta-oxidation.</text>
</comment>
<dbReference type="Pfam" id="PF02770">
    <property type="entry name" value="Acyl-CoA_dh_M"/>
    <property type="match status" value="1"/>
</dbReference>
<organism evidence="15 16">
    <name type="scientific">Pseudoalteromonas rubra</name>
    <dbReference type="NCBI Taxonomy" id="43658"/>
    <lineage>
        <taxon>Bacteria</taxon>
        <taxon>Pseudomonadati</taxon>
        <taxon>Pseudomonadota</taxon>
        <taxon>Gammaproteobacteria</taxon>
        <taxon>Alteromonadales</taxon>
        <taxon>Pseudoalteromonadaceae</taxon>
        <taxon>Pseudoalteromonas</taxon>
    </lineage>
</organism>
<dbReference type="InterPro" id="IPR036250">
    <property type="entry name" value="AcylCo_DH-like_C"/>
</dbReference>
<dbReference type="GO" id="GO:0006631">
    <property type="term" value="P:fatty acid metabolic process"/>
    <property type="evidence" value="ECO:0007669"/>
    <property type="project" value="UniProtKB-KW"/>
</dbReference>